<dbReference type="AlphaFoldDB" id="A0A2R6P043"/>
<gene>
    <name evidence="1" type="ORF">PHLCEN_2v6204</name>
</gene>
<accession>A0A2R6P043</accession>
<dbReference type="Proteomes" id="UP000186601">
    <property type="component" value="Unassembled WGS sequence"/>
</dbReference>
<comment type="caution">
    <text evidence="1">The sequence shown here is derived from an EMBL/GenBank/DDBJ whole genome shotgun (WGS) entry which is preliminary data.</text>
</comment>
<reference evidence="1 2" key="1">
    <citation type="submission" date="2018-02" db="EMBL/GenBank/DDBJ databases">
        <title>Genome sequence of the basidiomycete white-rot fungus Phlebia centrifuga.</title>
        <authorList>
            <person name="Granchi Z."/>
            <person name="Peng M."/>
            <person name="de Vries R.P."/>
            <person name="Hilden K."/>
            <person name="Makela M.R."/>
            <person name="Grigoriev I."/>
            <person name="Riley R."/>
        </authorList>
    </citation>
    <scope>NUCLEOTIDE SEQUENCE [LARGE SCALE GENOMIC DNA]</scope>
    <source>
        <strain evidence="1 2">FBCC195</strain>
    </source>
</reference>
<proteinExistence type="predicted"/>
<evidence type="ECO:0000313" key="1">
    <source>
        <dbReference type="EMBL" id="PSR81964.1"/>
    </source>
</evidence>
<organism evidence="1 2">
    <name type="scientific">Hermanssonia centrifuga</name>
    <dbReference type="NCBI Taxonomy" id="98765"/>
    <lineage>
        <taxon>Eukaryota</taxon>
        <taxon>Fungi</taxon>
        <taxon>Dikarya</taxon>
        <taxon>Basidiomycota</taxon>
        <taxon>Agaricomycotina</taxon>
        <taxon>Agaricomycetes</taxon>
        <taxon>Polyporales</taxon>
        <taxon>Meruliaceae</taxon>
        <taxon>Hermanssonia</taxon>
    </lineage>
</organism>
<dbReference type="EMBL" id="MLYV02000602">
    <property type="protein sequence ID" value="PSR81964.1"/>
    <property type="molecule type" value="Genomic_DNA"/>
</dbReference>
<dbReference type="OrthoDB" id="2986975at2759"/>
<sequence>MAGYNPLVVTRTNPLCKATNFETAPWDNAFLVTPQHTVGKLWNDAANRKHCTESGNQLFICPAEDSIKKKPLTMRERFCVAGHHTSEDGTKKRQRDGLPDVVGLAIGMKVMVTSNVQTDLDITNGARGAIQDIILHPDEPPVPPNTPIVKLTYLPSYVLVKLNCMQATQLQGLETSVVPIEAPLQTFHIATTYHQRRKSYLLEQSISSNTPFQRCTASPTIAPRVKHYPMCLWILPLLRKALLNGDLGSKSISSVHRLLSPPSGSTVIGWNNEQLE</sequence>
<evidence type="ECO:0000313" key="2">
    <source>
        <dbReference type="Proteomes" id="UP000186601"/>
    </source>
</evidence>
<protein>
    <submittedName>
        <fullName evidence="1">Uncharacterized protein</fullName>
    </submittedName>
</protein>
<keyword evidence="2" id="KW-1185">Reference proteome</keyword>
<name>A0A2R6P043_9APHY</name>